<evidence type="ECO:0000313" key="3">
    <source>
        <dbReference type="Proteomes" id="UP000516437"/>
    </source>
</evidence>
<feature type="compositionally biased region" description="Basic and acidic residues" evidence="1">
    <location>
        <begin position="119"/>
        <end position="145"/>
    </location>
</feature>
<feature type="region of interest" description="Disordered" evidence="1">
    <location>
        <begin position="93"/>
        <end position="179"/>
    </location>
</feature>
<evidence type="ECO:0000313" key="2">
    <source>
        <dbReference type="EMBL" id="KAB1208884.1"/>
    </source>
</evidence>
<reference evidence="2 3" key="1">
    <citation type="journal article" date="2019" name="Plant Biotechnol. J.">
        <title>The red bayberry genome and genetic basis of sex determination.</title>
        <authorList>
            <person name="Jia H.M."/>
            <person name="Jia H.J."/>
            <person name="Cai Q.L."/>
            <person name="Wang Y."/>
            <person name="Zhao H.B."/>
            <person name="Yang W.F."/>
            <person name="Wang G.Y."/>
            <person name="Li Y.H."/>
            <person name="Zhan D.L."/>
            <person name="Shen Y.T."/>
            <person name="Niu Q.F."/>
            <person name="Chang L."/>
            <person name="Qiu J."/>
            <person name="Zhao L."/>
            <person name="Xie H.B."/>
            <person name="Fu W.Y."/>
            <person name="Jin J."/>
            <person name="Li X.W."/>
            <person name="Jiao Y."/>
            <person name="Zhou C.C."/>
            <person name="Tu T."/>
            <person name="Chai C.Y."/>
            <person name="Gao J.L."/>
            <person name="Fan L.J."/>
            <person name="van de Weg E."/>
            <person name="Wang J.Y."/>
            <person name="Gao Z.S."/>
        </authorList>
    </citation>
    <scope>NUCLEOTIDE SEQUENCE [LARGE SCALE GENOMIC DNA]</scope>
    <source>
        <tissue evidence="2">Leaves</tissue>
    </source>
</reference>
<accession>A0A6A1V7U1</accession>
<feature type="compositionally biased region" description="Polar residues" evidence="1">
    <location>
        <begin position="150"/>
        <end position="162"/>
    </location>
</feature>
<sequence>MALQLAFPCECDARKLLTMPEMGFQEQTLASRGGGVSALDSSLDSVIFTLESNFCSLFSSTSASVDRCSFASDAHDRDSLASEISLHDDHRERLRGPDLNKPTAHITTTTTNKHSRFLRKGENVKECQDRRSRTEALSRKPDRQRPASLDLNNVAATFSSPRLGTKKESSALSSRRSSF</sequence>
<protein>
    <submittedName>
        <fullName evidence="2">Uncharacterized protein</fullName>
    </submittedName>
</protein>
<evidence type="ECO:0000256" key="1">
    <source>
        <dbReference type="SAM" id="MobiDB-lite"/>
    </source>
</evidence>
<dbReference type="AlphaFoldDB" id="A0A6A1V7U1"/>
<keyword evidence="3" id="KW-1185">Reference proteome</keyword>
<dbReference type="Proteomes" id="UP000516437">
    <property type="component" value="Chromosome 6"/>
</dbReference>
<feature type="compositionally biased region" description="Low complexity" evidence="1">
    <location>
        <begin position="170"/>
        <end position="179"/>
    </location>
</feature>
<proteinExistence type="predicted"/>
<gene>
    <name evidence="2" type="ORF">CJ030_MR6G011320</name>
</gene>
<comment type="caution">
    <text evidence="2">The sequence shown here is derived from an EMBL/GenBank/DDBJ whole genome shotgun (WGS) entry which is preliminary data.</text>
</comment>
<organism evidence="2 3">
    <name type="scientific">Morella rubra</name>
    <name type="common">Chinese bayberry</name>
    <dbReference type="NCBI Taxonomy" id="262757"/>
    <lineage>
        <taxon>Eukaryota</taxon>
        <taxon>Viridiplantae</taxon>
        <taxon>Streptophyta</taxon>
        <taxon>Embryophyta</taxon>
        <taxon>Tracheophyta</taxon>
        <taxon>Spermatophyta</taxon>
        <taxon>Magnoliopsida</taxon>
        <taxon>eudicotyledons</taxon>
        <taxon>Gunneridae</taxon>
        <taxon>Pentapetalae</taxon>
        <taxon>rosids</taxon>
        <taxon>fabids</taxon>
        <taxon>Fagales</taxon>
        <taxon>Myricaceae</taxon>
        <taxon>Morella</taxon>
    </lineage>
</organism>
<dbReference type="EMBL" id="RXIC02000024">
    <property type="protein sequence ID" value="KAB1208884.1"/>
    <property type="molecule type" value="Genomic_DNA"/>
</dbReference>
<name>A0A6A1V7U1_9ROSI</name>